<dbReference type="Pfam" id="PF07690">
    <property type="entry name" value="MFS_1"/>
    <property type="match status" value="1"/>
</dbReference>
<feature type="compositionally biased region" description="Low complexity" evidence="7">
    <location>
        <begin position="463"/>
        <end position="474"/>
    </location>
</feature>
<dbReference type="EMBL" id="CP044067">
    <property type="protein sequence ID" value="QET04925.1"/>
    <property type="molecule type" value="Genomic_DNA"/>
</dbReference>
<evidence type="ECO:0000256" key="3">
    <source>
        <dbReference type="ARBA" id="ARBA00022475"/>
    </source>
</evidence>
<keyword evidence="6 8" id="KW-0472">Membrane</keyword>
<feature type="compositionally biased region" description="Basic and acidic residues" evidence="7">
    <location>
        <begin position="448"/>
        <end position="462"/>
    </location>
</feature>
<dbReference type="GO" id="GO:0005886">
    <property type="term" value="C:plasma membrane"/>
    <property type="evidence" value="ECO:0007669"/>
    <property type="project" value="UniProtKB-SubCell"/>
</dbReference>
<dbReference type="PANTHER" id="PTHR42718">
    <property type="entry name" value="MAJOR FACILITATOR SUPERFAMILY MULTIDRUG TRANSPORTER MFSC"/>
    <property type="match status" value="1"/>
</dbReference>
<dbReference type="Proteomes" id="UP000322822">
    <property type="component" value="Chromosome 2"/>
</dbReference>
<keyword evidence="5 8" id="KW-1133">Transmembrane helix</keyword>
<dbReference type="InterPro" id="IPR020846">
    <property type="entry name" value="MFS_dom"/>
</dbReference>
<evidence type="ECO:0000313" key="11">
    <source>
        <dbReference type="Proteomes" id="UP000322822"/>
    </source>
</evidence>
<keyword evidence="3" id="KW-1003">Cell membrane</keyword>
<name>A0A5P2HC20_9BURK</name>
<protein>
    <submittedName>
        <fullName evidence="10">MFS transporter</fullName>
    </submittedName>
</protein>
<dbReference type="PANTHER" id="PTHR42718:SF46">
    <property type="entry name" value="BLR6921 PROTEIN"/>
    <property type="match status" value="1"/>
</dbReference>
<reference evidence="10 11" key="1">
    <citation type="submission" date="2019-09" db="EMBL/GenBank/DDBJ databases">
        <title>FDA dAtabase for Regulatory Grade micrObial Sequences (FDA-ARGOS): Supporting development and validation of Infectious Disease Dx tests.</title>
        <authorList>
            <person name="Sciortino C."/>
            <person name="Tallon L."/>
            <person name="Sadzewicz L."/>
            <person name="Vavikolanu K."/>
            <person name="Mehta A."/>
            <person name="Aluvathingal J."/>
            <person name="Nadendla S."/>
            <person name="Nandy P."/>
            <person name="Geyer C."/>
            <person name="Yan Y."/>
            <person name="Sichtig H."/>
        </authorList>
    </citation>
    <scope>NUCLEOTIDE SEQUENCE [LARGE SCALE GENOMIC DNA]</scope>
    <source>
        <strain evidence="10 11">FDAARGOS_664</strain>
    </source>
</reference>
<feature type="domain" description="Major facilitator superfamily (MFS) profile" evidence="9">
    <location>
        <begin position="15"/>
        <end position="450"/>
    </location>
</feature>
<feature type="transmembrane region" description="Helical" evidence="8">
    <location>
        <begin position="302"/>
        <end position="319"/>
    </location>
</feature>
<feature type="transmembrane region" description="Helical" evidence="8">
    <location>
        <begin position="49"/>
        <end position="69"/>
    </location>
</feature>
<sequence length="474" mass="49413">MQPYPGLPKPQRTWAVITVFCGLIMAVLDGSIANIALPSISRDLNADPASTIWVVNAYQLTVTVCLLPLSSLGDILGYKRVYRAGLATFLIGSLLCAVSVNLPMLVAARVLQGIGGAGIMSVNTALIRFIYPPTKLGRGIGLNALVVGATIAVGPSLGALILSFGTWPWLFAINVPVAIFALALSKRALPLTPAQPREFDYPSAVLSAIVFALFILGVDHLGHPALRVAGAAGLVLAIVLGWVLVRRQQGKPAPLVPVDLFRSRAFTLAVGTSFCSFMTQMLAFVSLPFYLEYQLGRGLQETGLLITPWPLMVAVMAAVSGRLSDRYSASVLAGVGLLCMMGGLLSLGLISHDAGNLDIAWRTGLCGLGFGLFQSPNNRAMISATPRERSGGASGAQATTRLLGQTTGTAFVALLFSIDRSSAARSALFVAATVAAIGAAISLSRLRDERGGGGPRDGRKPSAAEAAMTADADA</sequence>
<feature type="transmembrane region" description="Helical" evidence="8">
    <location>
        <begin position="331"/>
        <end position="350"/>
    </location>
</feature>
<dbReference type="PROSITE" id="PS50850">
    <property type="entry name" value="MFS"/>
    <property type="match status" value="1"/>
</dbReference>
<proteinExistence type="predicted"/>
<evidence type="ECO:0000256" key="2">
    <source>
        <dbReference type="ARBA" id="ARBA00022448"/>
    </source>
</evidence>
<dbReference type="OrthoDB" id="9807274at2"/>
<dbReference type="SUPFAM" id="SSF103473">
    <property type="entry name" value="MFS general substrate transporter"/>
    <property type="match status" value="1"/>
</dbReference>
<dbReference type="InterPro" id="IPR036259">
    <property type="entry name" value="MFS_trans_sf"/>
</dbReference>
<evidence type="ECO:0000256" key="1">
    <source>
        <dbReference type="ARBA" id="ARBA00004651"/>
    </source>
</evidence>
<comment type="subcellular location">
    <subcellularLocation>
        <location evidence="1">Cell membrane</location>
        <topology evidence="1">Multi-pass membrane protein</topology>
    </subcellularLocation>
</comment>
<dbReference type="CDD" id="cd17321">
    <property type="entry name" value="MFS_MMR_MDR_like"/>
    <property type="match status" value="1"/>
</dbReference>
<feature type="transmembrane region" description="Helical" evidence="8">
    <location>
        <begin position="110"/>
        <end position="130"/>
    </location>
</feature>
<dbReference type="PRINTS" id="PR01036">
    <property type="entry name" value="TCRTETB"/>
</dbReference>
<evidence type="ECO:0000256" key="6">
    <source>
        <dbReference type="ARBA" id="ARBA00023136"/>
    </source>
</evidence>
<dbReference type="InterPro" id="IPR011701">
    <property type="entry name" value="MFS"/>
</dbReference>
<dbReference type="GO" id="GO:0022857">
    <property type="term" value="F:transmembrane transporter activity"/>
    <property type="evidence" value="ECO:0007669"/>
    <property type="project" value="InterPro"/>
</dbReference>
<feature type="transmembrane region" description="Helical" evidence="8">
    <location>
        <begin position="266"/>
        <end position="290"/>
    </location>
</feature>
<dbReference type="Gene3D" id="1.20.1250.20">
    <property type="entry name" value="MFS general substrate transporter like domains"/>
    <property type="match status" value="1"/>
</dbReference>
<evidence type="ECO:0000259" key="9">
    <source>
        <dbReference type="PROSITE" id="PS50850"/>
    </source>
</evidence>
<feature type="transmembrane region" description="Helical" evidence="8">
    <location>
        <begin position="224"/>
        <end position="245"/>
    </location>
</feature>
<evidence type="ECO:0000256" key="5">
    <source>
        <dbReference type="ARBA" id="ARBA00022989"/>
    </source>
</evidence>
<feature type="transmembrane region" description="Helical" evidence="8">
    <location>
        <begin position="81"/>
        <end position="104"/>
    </location>
</feature>
<evidence type="ECO:0000256" key="4">
    <source>
        <dbReference type="ARBA" id="ARBA00022692"/>
    </source>
</evidence>
<evidence type="ECO:0000256" key="8">
    <source>
        <dbReference type="SAM" id="Phobius"/>
    </source>
</evidence>
<keyword evidence="4 8" id="KW-0812">Transmembrane</keyword>
<dbReference type="Gene3D" id="1.20.1720.10">
    <property type="entry name" value="Multidrug resistance protein D"/>
    <property type="match status" value="1"/>
</dbReference>
<feature type="transmembrane region" description="Helical" evidence="8">
    <location>
        <begin position="142"/>
        <end position="163"/>
    </location>
</feature>
<feature type="transmembrane region" description="Helical" evidence="8">
    <location>
        <begin position="201"/>
        <end position="218"/>
    </location>
</feature>
<feature type="transmembrane region" description="Helical" evidence="8">
    <location>
        <begin position="423"/>
        <end position="443"/>
    </location>
</feature>
<accession>A0A5P2HC20</accession>
<evidence type="ECO:0000313" key="10">
    <source>
        <dbReference type="EMBL" id="QET04925.1"/>
    </source>
</evidence>
<keyword evidence="2" id="KW-0813">Transport</keyword>
<dbReference type="RefSeq" id="WP_150374987.1">
    <property type="nucleotide sequence ID" value="NZ_CP044067.1"/>
</dbReference>
<dbReference type="AlphaFoldDB" id="A0A5P2HC20"/>
<gene>
    <name evidence="10" type="ORF">FOB72_22900</name>
</gene>
<feature type="region of interest" description="Disordered" evidence="7">
    <location>
        <begin position="448"/>
        <end position="474"/>
    </location>
</feature>
<organism evidence="10 11">
    <name type="scientific">Cupriavidus pauculus</name>
    <dbReference type="NCBI Taxonomy" id="82633"/>
    <lineage>
        <taxon>Bacteria</taxon>
        <taxon>Pseudomonadati</taxon>
        <taxon>Pseudomonadota</taxon>
        <taxon>Betaproteobacteria</taxon>
        <taxon>Burkholderiales</taxon>
        <taxon>Burkholderiaceae</taxon>
        <taxon>Cupriavidus</taxon>
    </lineage>
</organism>
<evidence type="ECO:0000256" key="7">
    <source>
        <dbReference type="SAM" id="MobiDB-lite"/>
    </source>
</evidence>
<feature type="transmembrane region" description="Helical" evidence="8">
    <location>
        <begin position="169"/>
        <end position="189"/>
    </location>
</feature>
<feature type="transmembrane region" description="Helical" evidence="8">
    <location>
        <begin position="12"/>
        <end position="37"/>
    </location>
</feature>